<comment type="caution">
    <text evidence="1">The sequence shown here is derived from an EMBL/GenBank/DDBJ whole genome shotgun (WGS) entry which is preliminary data.</text>
</comment>
<keyword evidence="2" id="KW-1185">Reference proteome</keyword>
<accession>A0A7Y6B6C2</accession>
<reference evidence="1 2" key="1">
    <citation type="submission" date="2020-05" db="EMBL/GenBank/DDBJ databases">
        <title>Genome Sequencing of Type Strains.</title>
        <authorList>
            <person name="Lemaire J.F."/>
            <person name="Inderbitzin P."/>
            <person name="Gregorio O.A."/>
            <person name="Collins S.B."/>
            <person name="Wespe N."/>
            <person name="Knight-Connoni V."/>
        </authorList>
    </citation>
    <scope>NUCLEOTIDE SEQUENCE [LARGE SCALE GENOMIC DNA]</scope>
    <source>
        <strain evidence="1 2">DSM 100049</strain>
    </source>
</reference>
<dbReference type="Gene3D" id="1.10.10.10">
    <property type="entry name" value="Winged helix-like DNA-binding domain superfamily/Winged helix DNA-binding domain"/>
    <property type="match status" value="1"/>
</dbReference>
<dbReference type="EMBL" id="JABMCH010000063">
    <property type="protein sequence ID" value="NUU47341.1"/>
    <property type="molecule type" value="Genomic_DNA"/>
</dbReference>
<evidence type="ECO:0000313" key="2">
    <source>
        <dbReference type="Proteomes" id="UP000536441"/>
    </source>
</evidence>
<dbReference type="InterPro" id="IPR036390">
    <property type="entry name" value="WH_DNA-bd_sf"/>
</dbReference>
<gene>
    <name evidence="1" type="ORF">HP438_10180</name>
</gene>
<sequence length="151" mass="16820">MGHMIDPVSPSTMGSLSDHETLEEAKITVKEKWQGAVNEGSGFVAVPMSLLRLQSKYQLNPTDMLVLINLLAHWWDPKKPVFPRSTTIAKRMGVDLRTVQRATHKMVKAGLIERDKLTDGKRVFAFDNLAKRLAADMPLAFVAQAQETFGS</sequence>
<protein>
    <submittedName>
        <fullName evidence="1">Helix-turn-helix domain-containing protein</fullName>
    </submittedName>
</protein>
<dbReference type="Proteomes" id="UP000536441">
    <property type="component" value="Unassembled WGS sequence"/>
</dbReference>
<proteinExistence type="predicted"/>
<dbReference type="InterPro" id="IPR036388">
    <property type="entry name" value="WH-like_DNA-bd_sf"/>
</dbReference>
<dbReference type="AlphaFoldDB" id="A0A7Y6B6C2"/>
<organism evidence="1 2">
    <name type="scientific">Sphingomonas zeae</name>
    <dbReference type="NCBI Taxonomy" id="1646122"/>
    <lineage>
        <taxon>Bacteria</taxon>
        <taxon>Pseudomonadati</taxon>
        <taxon>Pseudomonadota</taxon>
        <taxon>Alphaproteobacteria</taxon>
        <taxon>Sphingomonadales</taxon>
        <taxon>Sphingomonadaceae</taxon>
        <taxon>Sphingomonas</taxon>
    </lineage>
</organism>
<dbReference type="Pfam" id="PF13730">
    <property type="entry name" value="HTH_36"/>
    <property type="match status" value="1"/>
</dbReference>
<evidence type="ECO:0000313" key="1">
    <source>
        <dbReference type="EMBL" id="NUU47341.1"/>
    </source>
</evidence>
<dbReference type="SUPFAM" id="SSF46785">
    <property type="entry name" value="Winged helix' DNA-binding domain"/>
    <property type="match status" value="1"/>
</dbReference>
<name>A0A7Y6B6C2_9SPHN</name>